<feature type="non-terminal residue" evidence="1">
    <location>
        <position position="1"/>
    </location>
</feature>
<comment type="caution">
    <text evidence="1">The sequence shown here is derived from an EMBL/GenBank/DDBJ whole genome shotgun (WGS) entry which is preliminary data.</text>
</comment>
<proteinExistence type="predicted"/>
<protein>
    <submittedName>
        <fullName evidence="1">9823_t:CDS:1</fullName>
    </submittedName>
</protein>
<name>A0ACA9QTT9_9GLOM</name>
<accession>A0ACA9QTT9</accession>
<organism evidence="1 2">
    <name type="scientific">Cetraspora pellucida</name>
    <dbReference type="NCBI Taxonomy" id="1433469"/>
    <lineage>
        <taxon>Eukaryota</taxon>
        <taxon>Fungi</taxon>
        <taxon>Fungi incertae sedis</taxon>
        <taxon>Mucoromycota</taxon>
        <taxon>Glomeromycotina</taxon>
        <taxon>Glomeromycetes</taxon>
        <taxon>Diversisporales</taxon>
        <taxon>Gigasporaceae</taxon>
        <taxon>Cetraspora</taxon>
    </lineage>
</organism>
<dbReference type="EMBL" id="CAJVPW010049221">
    <property type="protein sequence ID" value="CAG8762601.1"/>
    <property type="molecule type" value="Genomic_DNA"/>
</dbReference>
<feature type="non-terminal residue" evidence="1">
    <location>
        <position position="80"/>
    </location>
</feature>
<gene>
    <name evidence="1" type="ORF">SPELUC_LOCUS15242</name>
</gene>
<evidence type="ECO:0000313" key="2">
    <source>
        <dbReference type="Proteomes" id="UP000789366"/>
    </source>
</evidence>
<dbReference type="Proteomes" id="UP000789366">
    <property type="component" value="Unassembled WGS sequence"/>
</dbReference>
<sequence length="80" mass="9664">NTPQCYINLMRKCWDKDPVNRPPAIKICEIFTEWQNDENILLELIKSEEILENIRTTHLQTYPNEVYKSKFINYTTPIYQ</sequence>
<evidence type="ECO:0000313" key="1">
    <source>
        <dbReference type="EMBL" id="CAG8762601.1"/>
    </source>
</evidence>
<reference evidence="1" key="1">
    <citation type="submission" date="2021-06" db="EMBL/GenBank/DDBJ databases">
        <authorList>
            <person name="Kallberg Y."/>
            <person name="Tangrot J."/>
            <person name="Rosling A."/>
        </authorList>
    </citation>
    <scope>NUCLEOTIDE SEQUENCE</scope>
    <source>
        <strain evidence="1">28 12/20/2015</strain>
    </source>
</reference>
<keyword evidence="2" id="KW-1185">Reference proteome</keyword>